<accession>A0ABT9QU67</accession>
<evidence type="ECO:0000313" key="2">
    <source>
        <dbReference type="Proteomes" id="UP001225356"/>
    </source>
</evidence>
<dbReference type="EMBL" id="JAUSQU010000002">
    <property type="protein sequence ID" value="MDP9850289.1"/>
    <property type="molecule type" value="Genomic_DNA"/>
</dbReference>
<comment type="caution">
    <text evidence="1">The sequence shown here is derived from an EMBL/GenBank/DDBJ whole genome shotgun (WGS) entry which is preliminary data.</text>
</comment>
<sequence>MRDRRPPSDLWDCGTRAANISRQRAILMAFNTPFTLCWRYFLDLMHHLRTAAAPSTAGTLQLLLVLTRPTVVLVTRSLLGCCCCGSASTARTLQPLGPGTSDLLPVHFLPQLLVHGRGPSATAGPGASDVVSRSLLLLWQRVHGRDPSTARSWHVRPSAPLHFHCVVFVIQLSTLVRAVRRDAYVLLCPRGSVPCDVRNSTPTRHGCLLQPLQIFGTGDVKG</sequence>
<gene>
    <name evidence="1" type="ORF">J2853_009585</name>
</gene>
<name>A0ABT9QU67_9ACTN</name>
<dbReference type="Proteomes" id="UP001225356">
    <property type="component" value="Unassembled WGS sequence"/>
</dbReference>
<reference evidence="1 2" key="1">
    <citation type="submission" date="2023-07" db="EMBL/GenBank/DDBJ databases">
        <title>Sequencing the genomes of 1000 actinobacteria strains.</title>
        <authorList>
            <person name="Klenk H.-P."/>
        </authorList>
    </citation>
    <scope>NUCLEOTIDE SEQUENCE [LARGE SCALE GENOMIC DNA]</scope>
    <source>
        <strain evidence="1 2">DSM 46740</strain>
    </source>
</reference>
<evidence type="ECO:0000313" key="1">
    <source>
        <dbReference type="EMBL" id="MDP9850289.1"/>
    </source>
</evidence>
<keyword evidence="2" id="KW-1185">Reference proteome</keyword>
<organism evidence="1 2">
    <name type="scientific">Streptosporangium lutulentum</name>
    <dbReference type="NCBI Taxonomy" id="1461250"/>
    <lineage>
        <taxon>Bacteria</taxon>
        <taxon>Bacillati</taxon>
        <taxon>Actinomycetota</taxon>
        <taxon>Actinomycetes</taxon>
        <taxon>Streptosporangiales</taxon>
        <taxon>Streptosporangiaceae</taxon>
        <taxon>Streptosporangium</taxon>
    </lineage>
</organism>
<protein>
    <submittedName>
        <fullName evidence="1">Uncharacterized protein</fullName>
    </submittedName>
</protein>
<proteinExistence type="predicted"/>